<keyword evidence="3" id="KW-1185">Reference proteome</keyword>
<gene>
    <name evidence="2" type="ORF">LMG21510_04568</name>
</gene>
<comment type="caution">
    <text evidence="2">The sequence shown here is derived from an EMBL/GenBank/DDBJ whole genome shotgun (WGS) entry which is preliminary data.</text>
</comment>
<organism evidence="2 3">
    <name type="scientific">Cupriavidus respiraculi</name>
    <dbReference type="NCBI Taxonomy" id="195930"/>
    <lineage>
        <taxon>Bacteria</taxon>
        <taxon>Pseudomonadati</taxon>
        <taxon>Pseudomonadota</taxon>
        <taxon>Betaproteobacteria</taxon>
        <taxon>Burkholderiales</taxon>
        <taxon>Burkholderiaceae</taxon>
        <taxon>Cupriavidus</taxon>
    </lineage>
</organism>
<reference evidence="2 3" key="1">
    <citation type="submission" date="2021-08" db="EMBL/GenBank/DDBJ databases">
        <authorList>
            <person name="Peeters C."/>
        </authorList>
    </citation>
    <scope>NUCLEOTIDE SEQUENCE [LARGE SCALE GENOMIC DNA]</scope>
    <source>
        <strain evidence="2 3">LMG 21510</strain>
    </source>
</reference>
<dbReference type="PANTHER" id="PTHR43739">
    <property type="entry name" value="XYLOGLUCANASE (EUROFUNG)"/>
    <property type="match status" value="1"/>
</dbReference>
<protein>
    <recommendedName>
        <fullName evidence="4">Sialidase</fullName>
    </recommendedName>
</protein>
<dbReference type="Proteomes" id="UP000721236">
    <property type="component" value="Unassembled WGS sequence"/>
</dbReference>
<accession>A0ABN7ZDQ2</accession>
<feature type="region of interest" description="Disordered" evidence="1">
    <location>
        <begin position="77"/>
        <end position="107"/>
    </location>
</feature>
<evidence type="ECO:0000256" key="1">
    <source>
        <dbReference type="SAM" id="MobiDB-lite"/>
    </source>
</evidence>
<dbReference type="InterPro" id="IPR015943">
    <property type="entry name" value="WD40/YVTN_repeat-like_dom_sf"/>
</dbReference>
<sequence length="377" mass="40901">MSDRLLVATRKGLLVLHRQHEGRWHHAETHFLGEPVSIALADARDGTWYAALNLGHFGVKLWRRPSGSQAWTACAAPEYPPQPEGEMAAAPSASAADQPDRPPPAPWTLQQIWSLETGGADEPGVLWAGTIPGGLFQSRDGGASWALNRPLWDRPERAEWFGGGYDYPGIHSICVDPRDSRHVSVAVSCGGVWQTTDGGESWRATTAGMSAGYMPPERSEDPNIQDPHRMAHCAAQPDALWVQHHDGIFRSTDGGRSWRRVVASPSSFGFAVAVHPRDPDTAWFVPAVKDECRVPVDGRLVVTRTRDGGGSFEALHDGLPPPPAYDLVYRHGLAVDATGERLAMGSTTGALWATEDGGDHWQCLSAHLPPVYAVQFA</sequence>
<evidence type="ECO:0008006" key="4">
    <source>
        <dbReference type="Google" id="ProtNLM"/>
    </source>
</evidence>
<name>A0ABN7ZDQ2_9BURK</name>
<dbReference type="Gene3D" id="2.130.10.10">
    <property type="entry name" value="YVTN repeat-like/Quinoprotein amine dehydrogenase"/>
    <property type="match status" value="1"/>
</dbReference>
<proteinExistence type="predicted"/>
<dbReference type="RefSeq" id="WP_224044143.1">
    <property type="nucleotide sequence ID" value="NZ_CAJZAH010000007.1"/>
</dbReference>
<dbReference type="PANTHER" id="PTHR43739:SF5">
    <property type="entry name" value="EXO-ALPHA-SIALIDASE"/>
    <property type="match status" value="1"/>
</dbReference>
<dbReference type="SUPFAM" id="SSF110296">
    <property type="entry name" value="Oligoxyloglucan reducing end-specific cellobiohydrolase"/>
    <property type="match status" value="1"/>
</dbReference>
<evidence type="ECO:0000313" key="3">
    <source>
        <dbReference type="Proteomes" id="UP000721236"/>
    </source>
</evidence>
<evidence type="ECO:0000313" key="2">
    <source>
        <dbReference type="EMBL" id="CAG9182410.1"/>
    </source>
</evidence>
<feature type="compositionally biased region" description="Low complexity" evidence="1">
    <location>
        <begin position="88"/>
        <end position="97"/>
    </location>
</feature>
<dbReference type="InterPro" id="IPR052025">
    <property type="entry name" value="Xyloglucanase_GH74"/>
</dbReference>
<dbReference type="EMBL" id="CAJZAH010000007">
    <property type="protein sequence ID" value="CAG9182410.1"/>
    <property type="molecule type" value="Genomic_DNA"/>
</dbReference>